<evidence type="ECO:0000313" key="6">
    <source>
        <dbReference type="Proteomes" id="UP000305681"/>
    </source>
</evidence>
<dbReference type="RefSeq" id="WP_139089251.1">
    <property type="nucleotide sequence ID" value="NZ_VDGE01000001.1"/>
</dbReference>
<dbReference type="InterPro" id="IPR000182">
    <property type="entry name" value="GNAT_dom"/>
</dbReference>
<organism evidence="5 6">
    <name type="scientific">Janthinobacterium lividum</name>
    <dbReference type="NCBI Taxonomy" id="29581"/>
    <lineage>
        <taxon>Bacteria</taxon>
        <taxon>Pseudomonadati</taxon>
        <taxon>Pseudomonadota</taxon>
        <taxon>Betaproteobacteria</taxon>
        <taxon>Burkholderiales</taxon>
        <taxon>Oxalobacteraceae</taxon>
        <taxon>Janthinobacterium</taxon>
    </lineage>
</organism>
<proteinExistence type="inferred from homology"/>
<dbReference type="Gene3D" id="3.40.630.30">
    <property type="match status" value="1"/>
</dbReference>
<dbReference type="Pfam" id="PF13302">
    <property type="entry name" value="Acetyltransf_3"/>
    <property type="match status" value="1"/>
</dbReference>
<evidence type="ECO:0000256" key="2">
    <source>
        <dbReference type="ARBA" id="ARBA00023315"/>
    </source>
</evidence>
<sequence>MQPLPTIVTPQTILTVLHPGNADLLLAYQQENRHHLAPWEPERDSQFYTADACHARAASAWRAFLDGNAVNFIAIGRDSQKMVAGCNFTNIVRGPLQACNLGYSVAKACEGRGLMREVAAAGIGYAFGELGLHRIMANHMPANVKSERLLRTLGFEREGYARAYLKIAGQWEDMVLNALINPQG</sequence>
<evidence type="ECO:0000256" key="3">
    <source>
        <dbReference type="ARBA" id="ARBA00038502"/>
    </source>
</evidence>
<dbReference type="InterPro" id="IPR016181">
    <property type="entry name" value="Acyl_CoA_acyltransferase"/>
</dbReference>
<accession>A0A5C4NWC1</accession>
<keyword evidence="2" id="KW-0012">Acyltransferase</keyword>
<gene>
    <name evidence="5" type="ORF">FHI69_01840</name>
</gene>
<comment type="caution">
    <text evidence="5">The sequence shown here is derived from an EMBL/GenBank/DDBJ whole genome shotgun (WGS) entry which is preliminary data.</text>
</comment>
<keyword evidence="1 5" id="KW-0808">Transferase</keyword>
<dbReference type="EMBL" id="VDGE01000001">
    <property type="protein sequence ID" value="TNC78065.1"/>
    <property type="molecule type" value="Genomic_DNA"/>
</dbReference>
<dbReference type="SUPFAM" id="SSF55729">
    <property type="entry name" value="Acyl-CoA N-acyltransferases (Nat)"/>
    <property type="match status" value="1"/>
</dbReference>
<name>A0A5C4NWC1_9BURK</name>
<dbReference type="Proteomes" id="UP000305681">
    <property type="component" value="Unassembled WGS sequence"/>
</dbReference>
<evidence type="ECO:0000256" key="1">
    <source>
        <dbReference type="ARBA" id="ARBA00022679"/>
    </source>
</evidence>
<dbReference type="AlphaFoldDB" id="A0A5C4NWC1"/>
<dbReference type="GO" id="GO:0008999">
    <property type="term" value="F:protein-N-terminal-alanine acetyltransferase activity"/>
    <property type="evidence" value="ECO:0007669"/>
    <property type="project" value="TreeGrafter"/>
</dbReference>
<protein>
    <submittedName>
        <fullName evidence="5">GNAT family N-acetyltransferase</fullName>
    </submittedName>
</protein>
<evidence type="ECO:0000313" key="5">
    <source>
        <dbReference type="EMBL" id="TNC78065.1"/>
    </source>
</evidence>
<dbReference type="PANTHER" id="PTHR43792">
    <property type="entry name" value="GNAT FAMILY, PUTATIVE (AFU_ORTHOLOGUE AFUA_3G00765)-RELATED-RELATED"/>
    <property type="match status" value="1"/>
</dbReference>
<dbReference type="GO" id="GO:0005737">
    <property type="term" value="C:cytoplasm"/>
    <property type="evidence" value="ECO:0007669"/>
    <property type="project" value="TreeGrafter"/>
</dbReference>
<dbReference type="PROSITE" id="PS51186">
    <property type="entry name" value="GNAT"/>
    <property type="match status" value="1"/>
</dbReference>
<feature type="domain" description="N-acetyltransferase" evidence="4">
    <location>
        <begin position="15"/>
        <end position="177"/>
    </location>
</feature>
<dbReference type="InterPro" id="IPR051531">
    <property type="entry name" value="N-acetyltransferase"/>
</dbReference>
<comment type="similarity">
    <text evidence="3">Belongs to the acetyltransferase family. RimJ subfamily.</text>
</comment>
<dbReference type="PANTHER" id="PTHR43792:SF8">
    <property type="entry name" value="[RIBOSOMAL PROTEIN US5]-ALANINE N-ACETYLTRANSFERASE"/>
    <property type="match status" value="1"/>
</dbReference>
<evidence type="ECO:0000259" key="4">
    <source>
        <dbReference type="PROSITE" id="PS51186"/>
    </source>
</evidence>
<reference evidence="5 6" key="1">
    <citation type="submission" date="2019-06" db="EMBL/GenBank/DDBJ databases">
        <title>Genome sequence of Janthinobacterium lividum UCD_MED1.</title>
        <authorList>
            <person name="De Leon M.E."/>
            <person name="Jospin G."/>
        </authorList>
    </citation>
    <scope>NUCLEOTIDE SEQUENCE [LARGE SCALE GENOMIC DNA]</scope>
    <source>
        <strain evidence="5 6">UCD_MED1</strain>
    </source>
</reference>